<dbReference type="NCBIfam" id="NF001986">
    <property type="entry name" value="PRK00779.1"/>
    <property type="match status" value="1"/>
</dbReference>
<dbReference type="EMBL" id="JBCLYO010000011">
    <property type="protein sequence ID" value="KAL0085272.1"/>
    <property type="molecule type" value="Genomic_DNA"/>
</dbReference>
<feature type="domain" description="Aspartate/ornithine carbamoyltransferase Asp/Orn-binding" evidence="5">
    <location>
        <begin position="200"/>
        <end position="352"/>
    </location>
</feature>
<dbReference type="NCBIfam" id="TIGR00658">
    <property type="entry name" value="orni_carb_tr"/>
    <property type="match status" value="1"/>
</dbReference>
<keyword evidence="8" id="KW-1185">Reference proteome</keyword>
<dbReference type="InterPro" id="IPR002292">
    <property type="entry name" value="Orn/put_carbamltrans"/>
</dbReference>
<sequence length="361" mass="40047">STMPVMDSTPSQTSVYSTGKAGYSTIAKKPQHFLSTADFTAEQLYELVRRAINFKVEAKYETSKTPERPLTGKTLALIFSKRSTRTRVATESSMAYLGGHAMFLGGQDIQLGVNESLLDTSRVVSSMVDGIMARVNGHEEIELLAQESTVPIINALSAKYHPTQILADLMTLHEHVHHRKSGAKDQYTAHLQHPRETLPGLRVAWVGDANNILQEILVAFPKLGISVASACPKGYTCDEDVLAIAKADAKKSGAELLFTTDPLEAVKNADVIITDTWISMGQEDEKAQRLREFEGYQVTMEMANKAGAKPDWSFMHCLPRKQEEVDDEVFYSERSLVFPEAENRKWTILSVIDTFMVKGGF</sequence>
<protein>
    <recommendedName>
        <fullName evidence="2">ornithine carbamoyltransferase</fullName>
        <ecNumber evidence="2">2.1.3.3</ecNumber>
    </recommendedName>
</protein>
<feature type="domain" description="Aspartate/ornithine carbamoyltransferase carbamoyl-P binding" evidence="6">
    <location>
        <begin position="31"/>
        <end position="174"/>
    </location>
</feature>
<keyword evidence="3 4" id="KW-0808">Transferase</keyword>
<gene>
    <name evidence="7" type="ORF">J3Q64DRAFT_1746331</name>
</gene>
<accession>A0ABR3AYN2</accession>
<evidence type="ECO:0000259" key="6">
    <source>
        <dbReference type="Pfam" id="PF02729"/>
    </source>
</evidence>
<evidence type="ECO:0000256" key="4">
    <source>
        <dbReference type="RuleBase" id="RU003634"/>
    </source>
</evidence>
<feature type="non-terminal residue" evidence="7">
    <location>
        <position position="1"/>
    </location>
</feature>
<organism evidence="7 8">
    <name type="scientific">Phycomyces blakesleeanus</name>
    <dbReference type="NCBI Taxonomy" id="4837"/>
    <lineage>
        <taxon>Eukaryota</taxon>
        <taxon>Fungi</taxon>
        <taxon>Fungi incertae sedis</taxon>
        <taxon>Mucoromycota</taxon>
        <taxon>Mucoromycotina</taxon>
        <taxon>Mucoromycetes</taxon>
        <taxon>Mucorales</taxon>
        <taxon>Phycomycetaceae</taxon>
        <taxon>Phycomyces</taxon>
    </lineage>
</organism>
<dbReference type="Gene3D" id="3.40.50.1370">
    <property type="entry name" value="Aspartate/ornithine carbamoyltransferase"/>
    <property type="match status" value="2"/>
</dbReference>
<proteinExistence type="inferred from homology"/>
<evidence type="ECO:0000256" key="1">
    <source>
        <dbReference type="ARBA" id="ARBA00007805"/>
    </source>
</evidence>
<evidence type="ECO:0000256" key="2">
    <source>
        <dbReference type="ARBA" id="ARBA00013007"/>
    </source>
</evidence>
<evidence type="ECO:0000313" key="8">
    <source>
        <dbReference type="Proteomes" id="UP001448207"/>
    </source>
</evidence>
<dbReference type="Pfam" id="PF00185">
    <property type="entry name" value="OTCace"/>
    <property type="match status" value="1"/>
</dbReference>
<dbReference type="InterPro" id="IPR006130">
    <property type="entry name" value="Asp/Orn_carbamoylTrfase"/>
</dbReference>
<dbReference type="SUPFAM" id="SSF53671">
    <property type="entry name" value="Aspartate/ornithine carbamoyltransferase"/>
    <property type="match status" value="1"/>
</dbReference>
<dbReference type="PANTHER" id="PTHR45753">
    <property type="entry name" value="ORNITHINE CARBAMOYLTRANSFERASE, MITOCHONDRIAL"/>
    <property type="match status" value="1"/>
</dbReference>
<dbReference type="InterPro" id="IPR006131">
    <property type="entry name" value="Asp_carbamoyltransf_Asp/Orn-bd"/>
</dbReference>
<dbReference type="Pfam" id="PF02729">
    <property type="entry name" value="OTCace_N"/>
    <property type="match status" value="1"/>
</dbReference>
<evidence type="ECO:0000259" key="5">
    <source>
        <dbReference type="Pfam" id="PF00185"/>
    </source>
</evidence>
<dbReference type="InterPro" id="IPR036901">
    <property type="entry name" value="Asp/Orn_carbamoylTrfase_sf"/>
</dbReference>
<dbReference type="PRINTS" id="PR00102">
    <property type="entry name" value="OTCASE"/>
</dbReference>
<dbReference type="PRINTS" id="PR00100">
    <property type="entry name" value="AOTCASE"/>
</dbReference>
<reference evidence="7 8" key="1">
    <citation type="submission" date="2024-04" db="EMBL/GenBank/DDBJ databases">
        <title>Symmetric and asymmetric DNA N6-adenine methylation regulates different biological responses in Mucorales.</title>
        <authorList>
            <consortium name="Lawrence Berkeley National Laboratory"/>
            <person name="Lax C."/>
            <person name="Mondo S.J."/>
            <person name="Osorio-Concepcion M."/>
            <person name="Muszewska A."/>
            <person name="Corrochano-Luque M."/>
            <person name="Gutierrez G."/>
            <person name="Riley R."/>
            <person name="Lipzen A."/>
            <person name="Guo J."/>
            <person name="Hundley H."/>
            <person name="Amirebrahimi M."/>
            <person name="Ng V."/>
            <person name="Lorenzo-Gutierrez D."/>
            <person name="Binder U."/>
            <person name="Yang J."/>
            <person name="Song Y."/>
            <person name="Canovas D."/>
            <person name="Navarro E."/>
            <person name="Freitag M."/>
            <person name="Gabaldon T."/>
            <person name="Grigoriev I.V."/>
            <person name="Corrochano L.M."/>
            <person name="Nicolas F.E."/>
            <person name="Garre V."/>
        </authorList>
    </citation>
    <scope>NUCLEOTIDE SEQUENCE [LARGE SCALE GENOMIC DNA]</scope>
    <source>
        <strain evidence="7 8">L51</strain>
    </source>
</reference>
<dbReference type="Proteomes" id="UP001448207">
    <property type="component" value="Unassembled WGS sequence"/>
</dbReference>
<name>A0ABR3AYN2_PHYBL</name>
<dbReference type="PROSITE" id="PS00097">
    <property type="entry name" value="CARBAMOYLTRANSFERASE"/>
    <property type="match status" value="1"/>
</dbReference>
<dbReference type="PANTHER" id="PTHR45753:SF3">
    <property type="entry name" value="ORNITHINE TRANSCARBAMYLASE, MITOCHONDRIAL"/>
    <property type="match status" value="1"/>
</dbReference>
<comment type="caution">
    <text evidence="7">The sequence shown here is derived from an EMBL/GenBank/DDBJ whole genome shotgun (WGS) entry which is preliminary data.</text>
</comment>
<dbReference type="InterPro" id="IPR006132">
    <property type="entry name" value="Asp/Orn_carbamoyltranf_P-bd"/>
</dbReference>
<evidence type="ECO:0000256" key="3">
    <source>
        <dbReference type="ARBA" id="ARBA00022679"/>
    </source>
</evidence>
<dbReference type="EC" id="2.1.3.3" evidence="2"/>
<comment type="similarity">
    <text evidence="1">Belongs to the aspartate/ornithine carbamoyltransferase superfamily. OTCase family.</text>
</comment>
<evidence type="ECO:0000313" key="7">
    <source>
        <dbReference type="EMBL" id="KAL0085272.1"/>
    </source>
</evidence>